<protein>
    <submittedName>
        <fullName evidence="1">Uncharacterized protein</fullName>
    </submittedName>
</protein>
<name>A0A1C4W6J4_9ACTN</name>
<dbReference type="EMBL" id="FMCR01000002">
    <property type="protein sequence ID" value="SCE91689.1"/>
    <property type="molecule type" value="Genomic_DNA"/>
</dbReference>
<dbReference type="RefSeq" id="WP_141710347.1">
    <property type="nucleotide sequence ID" value="NZ_FMCR01000002.1"/>
</dbReference>
<accession>A0A1C4W6J4</accession>
<organism evidence="1 2">
    <name type="scientific">Micromonospora saelicesensis</name>
    <dbReference type="NCBI Taxonomy" id="285676"/>
    <lineage>
        <taxon>Bacteria</taxon>
        <taxon>Bacillati</taxon>
        <taxon>Actinomycetota</taxon>
        <taxon>Actinomycetes</taxon>
        <taxon>Micromonosporales</taxon>
        <taxon>Micromonosporaceae</taxon>
        <taxon>Micromonospora</taxon>
    </lineage>
</organism>
<evidence type="ECO:0000313" key="1">
    <source>
        <dbReference type="EMBL" id="SCE91689.1"/>
    </source>
</evidence>
<evidence type="ECO:0000313" key="2">
    <source>
        <dbReference type="Proteomes" id="UP000198864"/>
    </source>
</evidence>
<sequence>MPELPLRFRARVRHEPDRSYAVLVEGPEGEVLVGVTGSLREVSTVAREGAARLFGVPTERIAEDHLDVAIPQPPYGRDGQWVRIVSAGESAAPDDAVDVGMAGQAHWFGHEGAWFVTVAGSGTAVHPSEHLDFAPVLTDEEIAELRKYLDQSAQSPS</sequence>
<gene>
    <name evidence="1" type="ORF">GA0070561_2411</name>
</gene>
<dbReference type="AlphaFoldDB" id="A0A1C4W6J4"/>
<dbReference type="Proteomes" id="UP000198864">
    <property type="component" value="Unassembled WGS sequence"/>
</dbReference>
<proteinExistence type="predicted"/>
<reference evidence="1 2" key="1">
    <citation type="submission" date="2016-06" db="EMBL/GenBank/DDBJ databases">
        <authorList>
            <person name="Kjaerup R.B."/>
            <person name="Dalgaard T.S."/>
            <person name="Juul-Madsen H.R."/>
        </authorList>
    </citation>
    <scope>NUCLEOTIDE SEQUENCE [LARGE SCALE GENOMIC DNA]</scope>
    <source>
        <strain evidence="1 2">DSM 44871</strain>
    </source>
</reference>